<dbReference type="PROSITE" id="PS50089">
    <property type="entry name" value="ZF_RING_2"/>
    <property type="match status" value="1"/>
</dbReference>
<dbReference type="GO" id="GO:0016787">
    <property type="term" value="F:hydrolase activity"/>
    <property type="evidence" value="ECO:0007669"/>
    <property type="project" value="UniProtKB-KW"/>
</dbReference>
<dbReference type="SMART" id="SM00028">
    <property type="entry name" value="TPR"/>
    <property type="match status" value="1"/>
</dbReference>
<dbReference type="GO" id="GO:0006974">
    <property type="term" value="P:DNA damage response"/>
    <property type="evidence" value="ECO:0007669"/>
    <property type="project" value="TreeGrafter"/>
</dbReference>
<dbReference type="Pfam" id="PF21325">
    <property type="entry name" value="SHPRH_helical-1st"/>
    <property type="match status" value="1"/>
</dbReference>
<dbReference type="SMART" id="SM00487">
    <property type="entry name" value="DEXDc"/>
    <property type="match status" value="1"/>
</dbReference>
<dbReference type="Pfam" id="PF13920">
    <property type="entry name" value="zf-C3HC4_3"/>
    <property type="match status" value="1"/>
</dbReference>
<dbReference type="PROSITE" id="PS51194">
    <property type="entry name" value="HELICASE_CTER"/>
    <property type="match status" value="1"/>
</dbReference>
<dbReference type="InterPro" id="IPR011011">
    <property type="entry name" value="Znf_FYVE_PHD"/>
</dbReference>
<dbReference type="Gene3D" id="3.40.50.300">
    <property type="entry name" value="P-loop containing nucleotide triphosphate hydrolases"/>
    <property type="match status" value="1"/>
</dbReference>
<dbReference type="InterPro" id="IPR038718">
    <property type="entry name" value="SNF2-like_sf"/>
</dbReference>
<dbReference type="OrthoDB" id="423559at2759"/>
<dbReference type="KEGG" id="dwi:6639358"/>
<dbReference type="eggNOG" id="KOG0298">
    <property type="taxonomic scope" value="Eukaryota"/>
</dbReference>
<proteinExistence type="predicted"/>
<dbReference type="GO" id="GO:0008270">
    <property type="term" value="F:zinc ion binding"/>
    <property type="evidence" value="ECO:0007669"/>
    <property type="project" value="UniProtKB-KW"/>
</dbReference>
<dbReference type="PANTHER" id="PTHR45865">
    <property type="entry name" value="E3 UBIQUITIN-PROTEIN LIGASE SHPRH FAMILY MEMBER"/>
    <property type="match status" value="1"/>
</dbReference>
<dbReference type="GO" id="GO:0005524">
    <property type="term" value="F:ATP binding"/>
    <property type="evidence" value="ECO:0007669"/>
    <property type="project" value="InterPro"/>
</dbReference>
<dbReference type="InterPro" id="IPR001841">
    <property type="entry name" value="Znf_RING"/>
</dbReference>
<accession>B4ML17</accession>
<dbReference type="CDD" id="cd18070">
    <property type="entry name" value="DEXQc_SHPRH"/>
    <property type="match status" value="1"/>
</dbReference>
<evidence type="ECO:0000259" key="8">
    <source>
        <dbReference type="PROSITE" id="PS51194"/>
    </source>
</evidence>
<dbReference type="SUPFAM" id="SSF57903">
    <property type="entry name" value="FYVE/PHD zinc finger"/>
    <property type="match status" value="1"/>
</dbReference>
<dbReference type="EMBL" id="CH963847">
    <property type="protein sequence ID" value="EDW72942.1"/>
    <property type="molecule type" value="Genomic_DNA"/>
</dbReference>
<evidence type="ECO:0000313" key="10">
    <source>
        <dbReference type="Proteomes" id="UP000007798"/>
    </source>
</evidence>
<dbReference type="GO" id="GO:0061630">
    <property type="term" value="F:ubiquitin protein ligase activity"/>
    <property type="evidence" value="ECO:0007669"/>
    <property type="project" value="TreeGrafter"/>
</dbReference>
<dbReference type="FunCoup" id="B4ML17">
    <property type="interactions" value="773"/>
</dbReference>
<dbReference type="PhylomeDB" id="B4ML17"/>
<evidence type="ECO:0000313" key="9">
    <source>
        <dbReference type="EMBL" id="EDW72942.1"/>
    </source>
</evidence>
<keyword evidence="1" id="KW-0479">Metal-binding</keyword>
<dbReference type="InterPro" id="IPR027417">
    <property type="entry name" value="P-loop_NTPase"/>
</dbReference>
<dbReference type="InterPro" id="IPR017907">
    <property type="entry name" value="Znf_RING_CS"/>
</dbReference>
<dbReference type="PROSITE" id="PS00518">
    <property type="entry name" value="ZF_RING_1"/>
    <property type="match status" value="1"/>
</dbReference>
<dbReference type="STRING" id="7260.B4ML17"/>
<protein>
    <recommendedName>
        <fullName evidence="11">RING-type domain-containing protein</fullName>
    </recommendedName>
</protein>
<dbReference type="Gene3D" id="3.40.50.10810">
    <property type="entry name" value="Tandem AAA-ATPase domain"/>
    <property type="match status" value="2"/>
</dbReference>
<keyword evidence="4" id="KW-0862">Zinc</keyword>
<sequence length="1274" mass="147881">MANAIVLCEIANICGPDQPEDLTVFTYGKKRYRLTEVLVKHAESIKHCIQKCEESRPRKINFKASASGQELLLIHLQTANQTRQVEFQIAGEILPIVFPEYIPSLEFEVAKQEHLHQRPLKTYVTAKLYDALYERHLQARQSDGEKLLNLPSSFQSKLRKYQERTVHWMVEREQSNYDIPGNVQLLQAIDGNHRVLKHNHCLEFYPYDGELPRIRLPPGGILADEMGLGKTVEFLAMVLLNPRDETTFDNRYWVDMFENLDDEVPVKRRKYREADTLCICTRKREKKVQCSNCRLWQHAKCMNIANNNKIHSNHICPSCWSELTASGMPNLIESKTTFIVSPIAIKMQWYHEIQKHISPSLKILLYNGLHSGSWISPLELSSYDVVLCDYGVLRQEIYHTADYKSDRQLRHSQRYMRPSSPLLMVNWWRVCLDEAQMVESSTSQAAEMVRKLPAHNRWAVTGTIDDLPPLMEFVGSMVACGPLDAWQTVDKAFQLNHNPGPLLDLLQHTLWRTCKSKVEHELGIPPQTEIVHRLELSNVESLYYREEHCKCQDQFFSVIAKQERYNVIDNSSCLATISSQLLRNILKPFLRIRQTCSIPVLSTNVSSTDYLNPHDLLMHLKSNNETECKAELRTWASSYNGLAAIYFIRKDYSQAIRHYKLLLKLAQDYQQKSISVDSVLQIHAIYNLLQASDLAMPPIKLSTESCDQMQVQLKKLEWKYLEDNTKVLRNACQAYEQKLQELKELEIEFDSSIVQVFSTLVSQSASSFDAIRYKIYDEFLRQNLNREKMENVSSVSGLIYIIDIWYQRLDKLRRNLQKEFDYLKNITNKACEAVQEGVAVAQEVVNFIRSVSDCHLADILDTKPSDQPAETQKKRRHCRLCKIRDTLNQFECLIFDKELDLEAAITDGLEKPSVEISIIKIIFAFLKTKSSFMEFQLECQNKLDTLTCLQSLVKMQIKYWIEVEYIVKAFDELEMSKMRILLTTDPEEQSNYRLLECQLDEQMEFNDMNMREAQMNFTRLIGRLKYLNHLKEDSSDKLCPICQTQDDERYVMMVCGHFVCQHCLDNMRKKTSREGVTKCPLCRQDSPQLYYSVRPGQRNSIIGDYSKKITHIVELILKIKNNDDQEKVLIFSQWQAILLQIAKALSDNGIVYRSKCHNQDIVDFKDPNLKITCLLMPLSRGSKGLNLIEATHVFLVEPILNPSDERQAIGRIHRFGQSKPTTVHRFIVNDTIEENILSLITSDDDSKTLSTHWDLENMTLHGLKKLFILKNQTF</sequence>
<dbReference type="AlphaFoldDB" id="B4ML17"/>
<gene>
    <name evidence="9" type="primary">Dwil\GK17274</name>
    <name evidence="9" type="ORF">Dwil_GK17274</name>
</gene>
<dbReference type="GO" id="GO:0000209">
    <property type="term" value="P:protein polyubiquitination"/>
    <property type="evidence" value="ECO:0007669"/>
    <property type="project" value="TreeGrafter"/>
</dbReference>
<evidence type="ECO:0000256" key="6">
    <source>
        <dbReference type="PROSITE-ProRule" id="PRU00339"/>
    </source>
</evidence>
<reference evidence="9 10" key="1">
    <citation type="journal article" date="2007" name="Nature">
        <title>Evolution of genes and genomes on the Drosophila phylogeny.</title>
        <authorList>
            <consortium name="Drosophila 12 Genomes Consortium"/>
            <person name="Clark A.G."/>
            <person name="Eisen M.B."/>
            <person name="Smith D.R."/>
            <person name="Bergman C.M."/>
            <person name="Oliver B."/>
            <person name="Markow T.A."/>
            <person name="Kaufman T.C."/>
            <person name="Kellis M."/>
            <person name="Gelbart W."/>
            <person name="Iyer V.N."/>
            <person name="Pollard D.A."/>
            <person name="Sackton T.B."/>
            <person name="Larracuente A.M."/>
            <person name="Singh N.D."/>
            <person name="Abad J.P."/>
            <person name="Abt D.N."/>
            <person name="Adryan B."/>
            <person name="Aguade M."/>
            <person name="Akashi H."/>
            <person name="Anderson W.W."/>
            <person name="Aquadro C.F."/>
            <person name="Ardell D.H."/>
            <person name="Arguello R."/>
            <person name="Artieri C.G."/>
            <person name="Barbash D.A."/>
            <person name="Barker D."/>
            <person name="Barsanti P."/>
            <person name="Batterham P."/>
            <person name="Batzoglou S."/>
            <person name="Begun D."/>
            <person name="Bhutkar A."/>
            <person name="Blanco E."/>
            <person name="Bosak S.A."/>
            <person name="Bradley R.K."/>
            <person name="Brand A.D."/>
            <person name="Brent M.R."/>
            <person name="Brooks A.N."/>
            <person name="Brown R.H."/>
            <person name="Butlin R.K."/>
            <person name="Caggese C."/>
            <person name="Calvi B.R."/>
            <person name="Bernardo de Carvalho A."/>
            <person name="Caspi A."/>
            <person name="Castrezana S."/>
            <person name="Celniker S.E."/>
            <person name="Chang J.L."/>
            <person name="Chapple C."/>
            <person name="Chatterji S."/>
            <person name="Chinwalla A."/>
            <person name="Civetta A."/>
            <person name="Clifton S.W."/>
            <person name="Comeron J.M."/>
            <person name="Costello J.C."/>
            <person name="Coyne J.A."/>
            <person name="Daub J."/>
            <person name="David R.G."/>
            <person name="Delcher A.L."/>
            <person name="Delehaunty K."/>
            <person name="Do C.B."/>
            <person name="Ebling H."/>
            <person name="Edwards K."/>
            <person name="Eickbush T."/>
            <person name="Evans J.D."/>
            <person name="Filipski A."/>
            <person name="Findeiss S."/>
            <person name="Freyhult E."/>
            <person name="Fulton L."/>
            <person name="Fulton R."/>
            <person name="Garcia A.C."/>
            <person name="Gardiner A."/>
            <person name="Garfield D.A."/>
            <person name="Garvin B.E."/>
            <person name="Gibson G."/>
            <person name="Gilbert D."/>
            <person name="Gnerre S."/>
            <person name="Godfrey J."/>
            <person name="Good R."/>
            <person name="Gotea V."/>
            <person name="Gravely B."/>
            <person name="Greenberg A.J."/>
            <person name="Griffiths-Jones S."/>
            <person name="Gross S."/>
            <person name="Guigo R."/>
            <person name="Gustafson E.A."/>
            <person name="Haerty W."/>
            <person name="Hahn M.W."/>
            <person name="Halligan D.L."/>
            <person name="Halpern A.L."/>
            <person name="Halter G.M."/>
            <person name="Han M.V."/>
            <person name="Heger A."/>
            <person name="Hillier L."/>
            <person name="Hinrichs A.S."/>
            <person name="Holmes I."/>
            <person name="Hoskins R.A."/>
            <person name="Hubisz M.J."/>
            <person name="Hultmark D."/>
            <person name="Huntley M.A."/>
            <person name="Jaffe D.B."/>
            <person name="Jagadeeshan S."/>
            <person name="Jeck W.R."/>
            <person name="Johnson J."/>
            <person name="Jones C.D."/>
            <person name="Jordan W.C."/>
            <person name="Karpen G.H."/>
            <person name="Kataoka E."/>
            <person name="Keightley P.D."/>
            <person name="Kheradpour P."/>
            <person name="Kirkness E.F."/>
            <person name="Koerich L.B."/>
            <person name="Kristiansen K."/>
            <person name="Kudrna D."/>
            <person name="Kulathinal R.J."/>
            <person name="Kumar S."/>
            <person name="Kwok R."/>
            <person name="Lander E."/>
            <person name="Langley C.H."/>
            <person name="Lapoint R."/>
            <person name="Lazzaro B.P."/>
            <person name="Lee S.J."/>
            <person name="Levesque L."/>
            <person name="Li R."/>
            <person name="Lin C.F."/>
            <person name="Lin M.F."/>
            <person name="Lindblad-Toh K."/>
            <person name="Llopart A."/>
            <person name="Long M."/>
            <person name="Low L."/>
            <person name="Lozovsky E."/>
            <person name="Lu J."/>
            <person name="Luo M."/>
            <person name="Machado C.A."/>
            <person name="Makalowski W."/>
            <person name="Marzo M."/>
            <person name="Matsuda M."/>
            <person name="Matzkin L."/>
            <person name="McAllister B."/>
            <person name="McBride C.S."/>
            <person name="McKernan B."/>
            <person name="McKernan K."/>
            <person name="Mendez-Lago M."/>
            <person name="Minx P."/>
            <person name="Mollenhauer M.U."/>
            <person name="Montooth K."/>
            <person name="Mount S.M."/>
            <person name="Mu X."/>
            <person name="Myers E."/>
            <person name="Negre B."/>
            <person name="Newfeld S."/>
            <person name="Nielsen R."/>
            <person name="Noor M.A."/>
            <person name="O'Grady P."/>
            <person name="Pachter L."/>
            <person name="Papaceit M."/>
            <person name="Parisi M.J."/>
            <person name="Parisi M."/>
            <person name="Parts L."/>
            <person name="Pedersen J.S."/>
            <person name="Pesole G."/>
            <person name="Phillippy A.M."/>
            <person name="Ponting C.P."/>
            <person name="Pop M."/>
            <person name="Porcelli D."/>
            <person name="Powell J.R."/>
            <person name="Prohaska S."/>
            <person name="Pruitt K."/>
            <person name="Puig M."/>
            <person name="Quesneville H."/>
            <person name="Ram K.R."/>
            <person name="Rand D."/>
            <person name="Rasmussen M.D."/>
            <person name="Reed L.K."/>
            <person name="Reenan R."/>
            <person name="Reily A."/>
            <person name="Remington K.A."/>
            <person name="Rieger T.T."/>
            <person name="Ritchie M.G."/>
            <person name="Robin C."/>
            <person name="Rogers Y.H."/>
            <person name="Rohde C."/>
            <person name="Rozas J."/>
            <person name="Rubenfield M.J."/>
            <person name="Ruiz A."/>
            <person name="Russo S."/>
            <person name="Salzberg S.L."/>
            <person name="Sanchez-Gracia A."/>
            <person name="Saranga D.J."/>
            <person name="Sato H."/>
            <person name="Schaeffer S.W."/>
            <person name="Schatz M.C."/>
            <person name="Schlenke T."/>
            <person name="Schwartz R."/>
            <person name="Segarra C."/>
            <person name="Singh R.S."/>
            <person name="Sirot L."/>
            <person name="Sirota M."/>
            <person name="Sisneros N.B."/>
            <person name="Smith C.D."/>
            <person name="Smith T.F."/>
            <person name="Spieth J."/>
            <person name="Stage D.E."/>
            <person name="Stark A."/>
            <person name="Stephan W."/>
            <person name="Strausberg R.L."/>
            <person name="Strempel S."/>
            <person name="Sturgill D."/>
            <person name="Sutton G."/>
            <person name="Sutton G.G."/>
            <person name="Tao W."/>
            <person name="Teichmann S."/>
            <person name="Tobari Y.N."/>
            <person name="Tomimura Y."/>
            <person name="Tsolas J.M."/>
            <person name="Valente V.L."/>
            <person name="Venter E."/>
            <person name="Venter J.C."/>
            <person name="Vicario S."/>
            <person name="Vieira F.G."/>
            <person name="Vilella A.J."/>
            <person name="Villasante A."/>
            <person name="Walenz B."/>
            <person name="Wang J."/>
            <person name="Wasserman M."/>
            <person name="Watts T."/>
            <person name="Wilson D."/>
            <person name="Wilson R.K."/>
            <person name="Wing R.A."/>
            <person name="Wolfner M.F."/>
            <person name="Wong A."/>
            <person name="Wong G.K."/>
            <person name="Wu C.I."/>
            <person name="Wu G."/>
            <person name="Yamamoto D."/>
            <person name="Yang H.P."/>
            <person name="Yang S.P."/>
            <person name="Yorke J.A."/>
            <person name="Yoshida K."/>
            <person name="Zdobnov E."/>
            <person name="Zhang P."/>
            <person name="Zhang Y."/>
            <person name="Zimin A.V."/>
            <person name="Baldwin J."/>
            <person name="Abdouelleil A."/>
            <person name="Abdulkadir J."/>
            <person name="Abebe A."/>
            <person name="Abera B."/>
            <person name="Abreu J."/>
            <person name="Acer S.C."/>
            <person name="Aftuck L."/>
            <person name="Alexander A."/>
            <person name="An P."/>
            <person name="Anderson E."/>
            <person name="Anderson S."/>
            <person name="Arachi H."/>
            <person name="Azer M."/>
            <person name="Bachantsang P."/>
            <person name="Barry A."/>
            <person name="Bayul T."/>
            <person name="Berlin A."/>
            <person name="Bessette D."/>
            <person name="Bloom T."/>
            <person name="Blye J."/>
            <person name="Boguslavskiy L."/>
            <person name="Bonnet C."/>
            <person name="Boukhgalter B."/>
            <person name="Bourzgui I."/>
            <person name="Brown A."/>
            <person name="Cahill P."/>
            <person name="Channer S."/>
            <person name="Cheshatsang Y."/>
            <person name="Chuda L."/>
            <person name="Citroen M."/>
            <person name="Collymore A."/>
            <person name="Cooke P."/>
            <person name="Costello M."/>
            <person name="D'Aco K."/>
            <person name="Daza R."/>
            <person name="De Haan G."/>
            <person name="DeGray S."/>
            <person name="DeMaso C."/>
            <person name="Dhargay N."/>
            <person name="Dooley K."/>
            <person name="Dooley E."/>
            <person name="Doricent M."/>
            <person name="Dorje P."/>
            <person name="Dorjee K."/>
            <person name="Dupes A."/>
            <person name="Elong R."/>
            <person name="Falk J."/>
            <person name="Farina A."/>
            <person name="Faro S."/>
            <person name="Ferguson D."/>
            <person name="Fisher S."/>
            <person name="Foley C.D."/>
            <person name="Franke A."/>
            <person name="Friedrich D."/>
            <person name="Gadbois L."/>
            <person name="Gearin G."/>
            <person name="Gearin C.R."/>
            <person name="Giannoukos G."/>
            <person name="Goode T."/>
            <person name="Graham J."/>
            <person name="Grandbois E."/>
            <person name="Grewal S."/>
            <person name="Gyaltsen K."/>
            <person name="Hafez N."/>
            <person name="Hagos B."/>
            <person name="Hall J."/>
            <person name="Henson C."/>
            <person name="Hollinger A."/>
            <person name="Honan T."/>
            <person name="Huard M.D."/>
            <person name="Hughes L."/>
            <person name="Hurhula B."/>
            <person name="Husby M.E."/>
            <person name="Kamat A."/>
            <person name="Kanga B."/>
            <person name="Kashin S."/>
            <person name="Khazanovich D."/>
            <person name="Kisner P."/>
            <person name="Lance K."/>
            <person name="Lara M."/>
            <person name="Lee W."/>
            <person name="Lennon N."/>
            <person name="Letendre F."/>
            <person name="LeVine R."/>
            <person name="Lipovsky A."/>
            <person name="Liu X."/>
            <person name="Liu J."/>
            <person name="Liu S."/>
            <person name="Lokyitsang T."/>
            <person name="Lokyitsang Y."/>
            <person name="Lubonja R."/>
            <person name="Lui A."/>
            <person name="MacDonald P."/>
            <person name="Magnisalis V."/>
            <person name="Maru K."/>
            <person name="Matthews C."/>
            <person name="McCusker W."/>
            <person name="McDonough S."/>
            <person name="Mehta T."/>
            <person name="Meldrim J."/>
            <person name="Meneus L."/>
            <person name="Mihai O."/>
            <person name="Mihalev A."/>
            <person name="Mihova T."/>
            <person name="Mittelman R."/>
            <person name="Mlenga V."/>
            <person name="Montmayeur A."/>
            <person name="Mulrain L."/>
            <person name="Navidi A."/>
            <person name="Naylor J."/>
            <person name="Negash T."/>
            <person name="Nguyen T."/>
            <person name="Nguyen N."/>
            <person name="Nicol R."/>
            <person name="Norbu C."/>
            <person name="Norbu N."/>
            <person name="Novod N."/>
            <person name="O'Neill B."/>
            <person name="Osman S."/>
            <person name="Markiewicz E."/>
            <person name="Oyono O.L."/>
            <person name="Patti C."/>
            <person name="Phunkhang P."/>
            <person name="Pierre F."/>
            <person name="Priest M."/>
            <person name="Raghuraman S."/>
            <person name="Rege F."/>
            <person name="Reyes R."/>
            <person name="Rise C."/>
            <person name="Rogov P."/>
            <person name="Ross K."/>
            <person name="Ryan E."/>
            <person name="Settipalli S."/>
            <person name="Shea T."/>
            <person name="Sherpa N."/>
            <person name="Shi L."/>
            <person name="Shih D."/>
            <person name="Sparrow T."/>
            <person name="Spaulding J."/>
            <person name="Stalker J."/>
            <person name="Stange-Thomann N."/>
            <person name="Stavropoulos S."/>
            <person name="Stone C."/>
            <person name="Strader C."/>
            <person name="Tesfaye S."/>
            <person name="Thomson T."/>
            <person name="Thoulutsang Y."/>
            <person name="Thoulutsang D."/>
            <person name="Topham K."/>
            <person name="Topping I."/>
            <person name="Tsamla T."/>
            <person name="Vassiliev H."/>
            <person name="Vo A."/>
            <person name="Wangchuk T."/>
            <person name="Wangdi T."/>
            <person name="Weiand M."/>
            <person name="Wilkinson J."/>
            <person name="Wilson A."/>
            <person name="Yadav S."/>
            <person name="Young G."/>
            <person name="Yu Q."/>
            <person name="Zembek L."/>
            <person name="Zhong D."/>
            <person name="Zimmer A."/>
            <person name="Zwirko Z."/>
            <person name="Jaffe D.B."/>
            <person name="Alvarez P."/>
            <person name="Brockman W."/>
            <person name="Butler J."/>
            <person name="Chin C."/>
            <person name="Gnerre S."/>
            <person name="Grabherr M."/>
            <person name="Kleber M."/>
            <person name="Mauceli E."/>
            <person name="MacCallum I."/>
        </authorList>
    </citation>
    <scope>NUCLEOTIDE SEQUENCE [LARGE SCALE GENOMIC DNA]</scope>
    <source>
        <strain evidence="10">Tucson 14030-0811.24</strain>
    </source>
</reference>
<feature type="domain" description="Helicase C-terminal" evidence="8">
    <location>
        <begin position="1111"/>
        <end position="1264"/>
    </location>
</feature>
<dbReference type="Pfam" id="PF00176">
    <property type="entry name" value="SNF2-rel_dom"/>
    <property type="match status" value="1"/>
</dbReference>
<feature type="repeat" description="TPR" evidence="6">
    <location>
        <begin position="636"/>
        <end position="669"/>
    </location>
</feature>
<dbReference type="SMR" id="B4ML17"/>
<dbReference type="InterPro" id="IPR052583">
    <property type="entry name" value="ATP-helicase/E3_Ub-Ligase"/>
</dbReference>
<dbReference type="PROSITE" id="PS50005">
    <property type="entry name" value="TPR"/>
    <property type="match status" value="1"/>
</dbReference>
<evidence type="ECO:0000256" key="2">
    <source>
        <dbReference type="ARBA" id="ARBA00022771"/>
    </source>
</evidence>
<evidence type="ECO:0008006" key="11">
    <source>
        <dbReference type="Google" id="ProtNLM"/>
    </source>
</evidence>
<organism evidence="9 10">
    <name type="scientific">Drosophila willistoni</name>
    <name type="common">Fruit fly</name>
    <dbReference type="NCBI Taxonomy" id="7260"/>
    <lineage>
        <taxon>Eukaryota</taxon>
        <taxon>Metazoa</taxon>
        <taxon>Ecdysozoa</taxon>
        <taxon>Arthropoda</taxon>
        <taxon>Hexapoda</taxon>
        <taxon>Insecta</taxon>
        <taxon>Pterygota</taxon>
        <taxon>Neoptera</taxon>
        <taxon>Endopterygota</taxon>
        <taxon>Diptera</taxon>
        <taxon>Brachycera</taxon>
        <taxon>Muscomorpha</taxon>
        <taxon>Ephydroidea</taxon>
        <taxon>Drosophilidae</taxon>
        <taxon>Drosophila</taxon>
        <taxon>Sophophora</taxon>
    </lineage>
</organism>
<dbReference type="Pfam" id="PF00271">
    <property type="entry name" value="Helicase_C"/>
    <property type="match status" value="1"/>
</dbReference>
<name>B4ML17_DROWI</name>
<dbReference type="InterPro" id="IPR049730">
    <property type="entry name" value="SNF2/RAD54-like_C"/>
</dbReference>
<evidence type="ECO:0000259" key="7">
    <source>
        <dbReference type="PROSITE" id="PS50089"/>
    </source>
</evidence>
<dbReference type="HOGENOM" id="CLU_001726_1_1_1"/>
<dbReference type="InParanoid" id="B4ML17"/>
<dbReference type="PANTHER" id="PTHR45865:SF1">
    <property type="entry name" value="E3 UBIQUITIN-PROTEIN LIGASE SHPRH"/>
    <property type="match status" value="1"/>
</dbReference>
<dbReference type="InterPro" id="IPR014001">
    <property type="entry name" value="Helicase_ATP-bd"/>
</dbReference>
<dbReference type="InterPro" id="IPR048686">
    <property type="entry name" value="SHPRH_helical_1st"/>
</dbReference>
<keyword evidence="2 5" id="KW-0863">Zinc-finger</keyword>
<dbReference type="InterPro" id="IPR019734">
    <property type="entry name" value="TPR_rpt"/>
</dbReference>
<dbReference type="OMA" id="KAVFFCA"/>
<evidence type="ECO:0000256" key="3">
    <source>
        <dbReference type="ARBA" id="ARBA00022801"/>
    </source>
</evidence>
<evidence type="ECO:0000256" key="5">
    <source>
        <dbReference type="PROSITE-ProRule" id="PRU00175"/>
    </source>
</evidence>
<keyword evidence="10" id="KW-1185">Reference proteome</keyword>
<evidence type="ECO:0000256" key="4">
    <source>
        <dbReference type="ARBA" id="ARBA00022833"/>
    </source>
</evidence>
<dbReference type="Proteomes" id="UP000007798">
    <property type="component" value="Unassembled WGS sequence"/>
</dbReference>
<feature type="domain" description="RING-type" evidence="7">
    <location>
        <begin position="1039"/>
        <end position="1083"/>
    </location>
</feature>
<dbReference type="InterPro" id="IPR001650">
    <property type="entry name" value="Helicase_C-like"/>
</dbReference>
<keyword evidence="3" id="KW-0378">Hydrolase</keyword>
<dbReference type="CDD" id="cd18793">
    <property type="entry name" value="SF2_C_SNF"/>
    <property type="match status" value="1"/>
</dbReference>
<dbReference type="FunFam" id="3.40.50.300:FF:002282">
    <property type="entry name" value="Uncharacterized protein, isoform A"/>
    <property type="match status" value="1"/>
</dbReference>
<dbReference type="Gene3D" id="3.30.40.10">
    <property type="entry name" value="Zinc/RING finger domain, C3HC4 (zinc finger)"/>
    <property type="match status" value="2"/>
</dbReference>
<dbReference type="SMART" id="SM00184">
    <property type="entry name" value="RING"/>
    <property type="match status" value="1"/>
</dbReference>
<keyword evidence="6" id="KW-0802">TPR repeat</keyword>
<dbReference type="SUPFAM" id="SSF52540">
    <property type="entry name" value="P-loop containing nucleoside triphosphate hydrolases"/>
    <property type="match status" value="2"/>
</dbReference>
<dbReference type="SUPFAM" id="SSF57850">
    <property type="entry name" value="RING/U-box"/>
    <property type="match status" value="1"/>
</dbReference>
<dbReference type="InterPro" id="IPR013083">
    <property type="entry name" value="Znf_RING/FYVE/PHD"/>
</dbReference>
<dbReference type="GO" id="GO:0005634">
    <property type="term" value="C:nucleus"/>
    <property type="evidence" value="ECO:0007669"/>
    <property type="project" value="TreeGrafter"/>
</dbReference>
<evidence type="ECO:0000256" key="1">
    <source>
        <dbReference type="ARBA" id="ARBA00022723"/>
    </source>
</evidence>
<dbReference type="InterPro" id="IPR000330">
    <property type="entry name" value="SNF2_N"/>
</dbReference>